<reference evidence="1 2" key="1">
    <citation type="journal article" date="2018" name="Mol. Biol. Evol.">
        <title>Broad Genomic Sampling Reveals a Smut Pathogenic Ancestry of the Fungal Clade Ustilaginomycotina.</title>
        <authorList>
            <person name="Kijpornyongpan T."/>
            <person name="Mondo S.J."/>
            <person name="Barry K."/>
            <person name="Sandor L."/>
            <person name="Lee J."/>
            <person name="Lipzen A."/>
            <person name="Pangilinan J."/>
            <person name="LaButti K."/>
            <person name="Hainaut M."/>
            <person name="Henrissat B."/>
            <person name="Grigoriev I.V."/>
            <person name="Spatafora J.W."/>
            <person name="Aime M.C."/>
        </authorList>
    </citation>
    <scope>NUCLEOTIDE SEQUENCE [LARGE SCALE GENOMIC DNA]</scope>
    <source>
        <strain evidence="1 2">SA 807</strain>
    </source>
</reference>
<accession>A0ACD0P2E6</accession>
<proteinExistence type="predicted"/>
<keyword evidence="2" id="KW-1185">Reference proteome</keyword>
<dbReference type="Proteomes" id="UP000245626">
    <property type="component" value="Unassembled WGS sequence"/>
</dbReference>
<dbReference type="EMBL" id="KZ819792">
    <property type="protein sequence ID" value="PWN52182.1"/>
    <property type="molecule type" value="Genomic_DNA"/>
</dbReference>
<gene>
    <name evidence="1" type="ORF">IE53DRAFT_312617</name>
</gene>
<evidence type="ECO:0000313" key="1">
    <source>
        <dbReference type="EMBL" id="PWN52182.1"/>
    </source>
</evidence>
<sequence length="324" mass="35287">MSSTTRPSTVPLVISPKALETLVSKRDAQNNLRFLDATWFMPNLTPKRDAIQEFQLGPRIPNARFWDVDEIATKGPEVRNLPHMMPSAEVFAKAASDHGISKDTHVVVYDIHGVFSSPRTAFTFKAFGHSKVSVLNGGLPAWKSAGLPLEKGEPKEVKRVDYPVPTLTDGIIRSYEEMLANSRIGSRGQTVFDARARGRFDGTAPEPRAGLSSGHIPNSLSLPFSDLLKKQATASGEEYIVLKDQVELWRLLSDTVGGMEALEKLRQASSGGELACTNTCGSGMTAAAIWLALQEVGVQSSIYDESWTGWASRESEGAPIEKSE</sequence>
<protein>
    <submittedName>
        <fullName evidence="1">Rhodanese-like protein</fullName>
    </submittedName>
</protein>
<name>A0ACD0P2E6_9BASI</name>
<organism evidence="1 2">
    <name type="scientific">Violaceomyces palustris</name>
    <dbReference type="NCBI Taxonomy" id="1673888"/>
    <lineage>
        <taxon>Eukaryota</taxon>
        <taxon>Fungi</taxon>
        <taxon>Dikarya</taxon>
        <taxon>Basidiomycota</taxon>
        <taxon>Ustilaginomycotina</taxon>
        <taxon>Ustilaginomycetes</taxon>
        <taxon>Violaceomycetales</taxon>
        <taxon>Violaceomycetaceae</taxon>
        <taxon>Violaceomyces</taxon>
    </lineage>
</organism>
<evidence type="ECO:0000313" key="2">
    <source>
        <dbReference type="Proteomes" id="UP000245626"/>
    </source>
</evidence>